<dbReference type="AlphaFoldDB" id="A0A9X3KKG6"/>
<organism evidence="1 2">
    <name type="scientific">Agrobacterium leguminum</name>
    <dbReference type="NCBI Taxonomy" id="2792015"/>
    <lineage>
        <taxon>Bacteria</taxon>
        <taxon>Pseudomonadati</taxon>
        <taxon>Pseudomonadota</taxon>
        <taxon>Alphaproteobacteria</taxon>
        <taxon>Hyphomicrobiales</taxon>
        <taxon>Rhizobiaceae</taxon>
        <taxon>Rhizobium/Agrobacterium group</taxon>
        <taxon>Agrobacterium</taxon>
    </lineage>
</organism>
<gene>
    <name evidence="1" type="ORF">O9X94_23420</name>
</gene>
<comment type="caution">
    <text evidence="1">The sequence shown here is derived from an EMBL/GenBank/DDBJ whole genome shotgun (WGS) entry which is preliminary data.</text>
</comment>
<dbReference type="EMBL" id="JAPZLT010000016">
    <property type="protein sequence ID" value="MCZ7912287.1"/>
    <property type="molecule type" value="Genomic_DNA"/>
</dbReference>
<name>A0A9X3KKG6_9HYPH</name>
<reference evidence="1" key="1">
    <citation type="submission" date="2022-12" db="EMBL/GenBank/DDBJ databases">
        <title>Draft genome sequences of 22 rhizogenic Agrobacterium biovar 1 strains, the causative agent of hairy root disease.</title>
        <authorList>
            <person name="Kim N."/>
            <person name="Vargas P."/>
            <person name="Rediers H."/>
        </authorList>
    </citation>
    <scope>NUCLEOTIDE SEQUENCE</scope>
    <source>
        <strain evidence="1">ST07.17.026</strain>
    </source>
</reference>
<dbReference type="Pfam" id="PF10987">
    <property type="entry name" value="DUF2806"/>
    <property type="match status" value="1"/>
</dbReference>
<accession>A0A9X3KKG6</accession>
<dbReference type="InterPro" id="IPR021254">
    <property type="entry name" value="DUF2806"/>
</dbReference>
<proteinExistence type="predicted"/>
<dbReference type="Proteomes" id="UP001151309">
    <property type="component" value="Unassembled WGS sequence"/>
</dbReference>
<evidence type="ECO:0000313" key="1">
    <source>
        <dbReference type="EMBL" id="MCZ7912287.1"/>
    </source>
</evidence>
<dbReference type="RefSeq" id="WP_269832759.1">
    <property type="nucleotide sequence ID" value="NZ_JAPZLT010000016.1"/>
</dbReference>
<sequence>MSDDHLDKETSVSVELTPNGIRASAKSRTVAAIDRLIGSVADRWSVPFENKAAEERAKSKARVEIIEAAKALGIQRIKDDPEFATRAIENHFETTFRRHENKEAVVREALEDLDRLPPTEMQSSTGPEVLDEKFLVRFERYSEDASTADLRVKWGKVLAAEIRKPNSVSAKVMRIVDELEGRTAELFEGLCHNRIGDGIIKCLSGNLSFAVKLDLVSAGLIVDPGSVGQVKLFGDATSNSGEKIWILTLNNRVLAVSSKARIPPATTNDVSPLVEAGGGLGVPAYILTSAGSAVAQILEDKQDLAVETYFRIIERFLAGTGASEYRQEADGSFTFIRRLTN</sequence>
<protein>
    <submittedName>
        <fullName evidence="1">DUF2806 domain-containing protein</fullName>
    </submittedName>
</protein>
<evidence type="ECO:0000313" key="2">
    <source>
        <dbReference type="Proteomes" id="UP001151309"/>
    </source>
</evidence>
<keyword evidence="2" id="KW-1185">Reference proteome</keyword>